<reference evidence="4" key="1">
    <citation type="submission" date="2016-06" db="EMBL/GenBank/DDBJ databases">
        <title>Parallel loss of symbiosis genes in relatives of nitrogen-fixing non-legume Parasponia.</title>
        <authorList>
            <person name="Van Velzen R."/>
            <person name="Holmer R."/>
            <person name="Bu F."/>
            <person name="Rutten L."/>
            <person name="Van Zeijl A."/>
            <person name="Liu W."/>
            <person name="Santuari L."/>
            <person name="Cao Q."/>
            <person name="Sharma T."/>
            <person name="Shen D."/>
            <person name="Roswanjaya Y."/>
            <person name="Wardhani T."/>
            <person name="Kalhor M.S."/>
            <person name="Jansen J."/>
            <person name="Van den Hoogen J."/>
            <person name="Gungor B."/>
            <person name="Hartog M."/>
            <person name="Hontelez J."/>
            <person name="Verver J."/>
            <person name="Yang W.-C."/>
            <person name="Schijlen E."/>
            <person name="Repin R."/>
            <person name="Schilthuizen M."/>
            <person name="Schranz E."/>
            <person name="Heidstra R."/>
            <person name="Miyata K."/>
            <person name="Fedorova E."/>
            <person name="Kohlen W."/>
            <person name="Bisseling T."/>
            <person name="Smit S."/>
            <person name="Geurts R."/>
        </authorList>
    </citation>
    <scope>NUCLEOTIDE SEQUENCE [LARGE SCALE GENOMIC DNA]</scope>
    <source>
        <strain evidence="4">cv. RG33-2</strain>
    </source>
</reference>
<keyword evidence="2" id="KW-1133">Transmembrane helix</keyword>
<feature type="compositionally biased region" description="Basic and acidic residues" evidence="1">
    <location>
        <begin position="14"/>
        <end position="33"/>
    </location>
</feature>
<evidence type="ECO:0000313" key="4">
    <source>
        <dbReference type="Proteomes" id="UP000237000"/>
    </source>
</evidence>
<dbReference type="EMBL" id="JXTC01000467">
    <property type="protein sequence ID" value="PON51834.1"/>
    <property type="molecule type" value="Genomic_DNA"/>
</dbReference>
<evidence type="ECO:0000256" key="2">
    <source>
        <dbReference type="SAM" id="Phobius"/>
    </source>
</evidence>
<keyword evidence="2" id="KW-0812">Transmembrane</keyword>
<feature type="transmembrane region" description="Helical" evidence="2">
    <location>
        <begin position="120"/>
        <end position="142"/>
    </location>
</feature>
<evidence type="ECO:0000313" key="3">
    <source>
        <dbReference type="EMBL" id="PON51834.1"/>
    </source>
</evidence>
<feature type="region of interest" description="Disordered" evidence="1">
    <location>
        <begin position="1"/>
        <end position="37"/>
    </location>
</feature>
<dbReference type="AlphaFoldDB" id="A0A2P5BSW8"/>
<protein>
    <recommendedName>
        <fullName evidence="5">Transmembrane protein</fullName>
    </recommendedName>
</protein>
<dbReference type="Proteomes" id="UP000237000">
    <property type="component" value="Unassembled WGS sequence"/>
</dbReference>
<dbReference type="InParanoid" id="A0A2P5BSW8"/>
<name>A0A2P5BSW8_TREOI</name>
<accession>A0A2P5BSW8</accession>
<gene>
    <name evidence="3" type="ORF">TorRG33x02_310250</name>
</gene>
<evidence type="ECO:0000256" key="1">
    <source>
        <dbReference type="SAM" id="MobiDB-lite"/>
    </source>
</evidence>
<organism evidence="3 4">
    <name type="scientific">Trema orientale</name>
    <name type="common">Charcoal tree</name>
    <name type="synonym">Celtis orientalis</name>
    <dbReference type="NCBI Taxonomy" id="63057"/>
    <lineage>
        <taxon>Eukaryota</taxon>
        <taxon>Viridiplantae</taxon>
        <taxon>Streptophyta</taxon>
        <taxon>Embryophyta</taxon>
        <taxon>Tracheophyta</taxon>
        <taxon>Spermatophyta</taxon>
        <taxon>Magnoliopsida</taxon>
        <taxon>eudicotyledons</taxon>
        <taxon>Gunneridae</taxon>
        <taxon>Pentapetalae</taxon>
        <taxon>rosids</taxon>
        <taxon>fabids</taxon>
        <taxon>Rosales</taxon>
        <taxon>Cannabaceae</taxon>
        <taxon>Trema</taxon>
    </lineage>
</organism>
<proteinExistence type="predicted"/>
<feature type="transmembrane region" description="Helical" evidence="2">
    <location>
        <begin position="148"/>
        <end position="168"/>
    </location>
</feature>
<sequence length="208" mass="23688">MSPPVRVAGAKGPKTKERETQKRRDLKGSDWRKKMERRSKRSESEIVRRRIGLPSLLVWLVSGSVVEEVGCGRDWKRNLGLASSSKNSIFTLTISLLTRFSFRSKSGQLEPSRGSVHFDYYYLSFLIGGVMVQTVVVLIVLVDLSLTGILSFFNFSLVFGLLSLFKYICRLFRLFSCFDYCRFFICLCRSLISRQSSPPATEGPYLNV</sequence>
<evidence type="ECO:0008006" key="5">
    <source>
        <dbReference type="Google" id="ProtNLM"/>
    </source>
</evidence>
<keyword evidence="2" id="KW-0472">Membrane</keyword>
<keyword evidence="4" id="KW-1185">Reference proteome</keyword>
<comment type="caution">
    <text evidence="3">The sequence shown here is derived from an EMBL/GenBank/DDBJ whole genome shotgun (WGS) entry which is preliminary data.</text>
</comment>